<dbReference type="GO" id="GO:0033897">
    <property type="term" value="F:ribonuclease T2 activity"/>
    <property type="evidence" value="ECO:0007669"/>
    <property type="project" value="InterPro"/>
</dbReference>
<dbReference type="CDD" id="cd01061">
    <property type="entry name" value="RNase_T2_euk"/>
    <property type="match status" value="2"/>
</dbReference>
<keyword evidence="5" id="KW-0732">Signal</keyword>
<dbReference type="Proteomes" id="UP000636709">
    <property type="component" value="Unassembled WGS sequence"/>
</dbReference>
<evidence type="ECO:0000256" key="5">
    <source>
        <dbReference type="SAM" id="SignalP"/>
    </source>
</evidence>
<evidence type="ECO:0000256" key="3">
    <source>
        <dbReference type="PIRSR" id="PIRSR633697-1"/>
    </source>
</evidence>
<comment type="caution">
    <text evidence="6">The sequence shown here is derived from an EMBL/GenBank/DDBJ whole genome shotgun (WGS) entry which is preliminary data.</text>
</comment>
<keyword evidence="2" id="KW-1015">Disulfide bond</keyword>
<dbReference type="GO" id="GO:0003723">
    <property type="term" value="F:RNA binding"/>
    <property type="evidence" value="ECO:0007669"/>
    <property type="project" value="InterPro"/>
</dbReference>
<dbReference type="InterPro" id="IPR001568">
    <property type="entry name" value="RNase_T2-like"/>
</dbReference>
<dbReference type="PROSITE" id="PS00531">
    <property type="entry name" value="RNASE_T2_2"/>
    <property type="match status" value="2"/>
</dbReference>
<dbReference type="InterPro" id="IPR033697">
    <property type="entry name" value="Ribonuclease_T2_eukaryotic"/>
</dbReference>
<dbReference type="PANTHER" id="PTHR11240:SF18">
    <property type="entry name" value="OS07G0630400 PROTEIN"/>
    <property type="match status" value="1"/>
</dbReference>
<dbReference type="Gramene" id="Dexi2B01G0032820.1">
    <property type="protein sequence ID" value="Dexi2B01G0032820.1:cds"/>
    <property type="gene ID" value="Dexi2B01G0032820"/>
</dbReference>
<gene>
    <name evidence="6" type="ORF">HU200_045975</name>
</gene>
<feature type="active site" evidence="3">
    <location>
        <position position="416"/>
    </location>
</feature>
<keyword evidence="7" id="KW-1185">Reference proteome</keyword>
<dbReference type="EMBL" id="JACEFO010002125">
    <property type="protein sequence ID" value="KAF8679206.1"/>
    <property type="molecule type" value="Genomic_DNA"/>
</dbReference>
<dbReference type="PROSITE" id="PS00530">
    <property type="entry name" value="RNASE_T2_1"/>
    <property type="match status" value="2"/>
</dbReference>
<protein>
    <submittedName>
        <fullName evidence="6">Uncharacterized protein</fullName>
    </submittedName>
</protein>
<dbReference type="InterPro" id="IPR018188">
    <property type="entry name" value="RNase_T2_His_AS_1"/>
</dbReference>
<dbReference type="PANTHER" id="PTHR11240">
    <property type="entry name" value="RIBONUCLEASE T2"/>
    <property type="match status" value="1"/>
</dbReference>
<feature type="active site" evidence="3">
    <location>
        <position position="412"/>
    </location>
</feature>
<evidence type="ECO:0000313" key="7">
    <source>
        <dbReference type="Proteomes" id="UP000636709"/>
    </source>
</evidence>
<evidence type="ECO:0000256" key="1">
    <source>
        <dbReference type="ARBA" id="ARBA00007469"/>
    </source>
</evidence>
<dbReference type="AlphaFoldDB" id="A0A835B709"/>
<name>A0A835B709_9POAL</name>
<dbReference type="GO" id="GO:0006401">
    <property type="term" value="P:RNA catabolic process"/>
    <property type="evidence" value="ECO:0007669"/>
    <property type="project" value="TreeGrafter"/>
</dbReference>
<dbReference type="OrthoDB" id="435754at2759"/>
<dbReference type="Pfam" id="PF00445">
    <property type="entry name" value="Ribonuclease_T2"/>
    <property type="match status" value="3"/>
</dbReference>
<organism evidence="6 7">
    <name type="scientific">Digitaria exilis</name>
    <dbReference type="NCBI Taxonomy" id="1010633"/>
    <lineage>
        <taxon>Eukaryota</taxon>
        <taxon>Viridiplantae</taxon>
        <taxon>Streptophyta</taxon>
        <taxon>Embryophyta</taxon>
        <taxon>Tracheophyta</taxon>
        <taxon>Spermatophyta</taxon>
        <taxon>Magnoliopsida</taxon>
        <taxon>Liliopsida</taxon>
        <taxon>Poales</taxon>
        <taxon>Poaceae</taxon>
        <taxon>PACMAD clade</taxon>
        <taxon>Panicoideae</taxon>
        <taxon>Panicodae</taxon>
        <taxon>Paniceae</taxon>
        <taxon>Anthephorinae</taxon>
        <taxon>Digitaria</taxon>
    </lineage>
</organism>
<feature type="active site" evidence="3">
    <location>
        <position position="333"/>
    </location>
</feature>
<feature type="signal peptide" evidence="5">
    <location>
        <begin position="1"/>
        <end position="20"/>
    </location>
</feature>
<proteinExistence type="inferred from homology"/>
<evidence type="ECO:0000313" key="6">
    <source>
        <dbReference type="EMBL" id="KAF8679206.1"/>
    </source>
</evidence>
<reference evidence="6" key="1">
    <citation type="submission" date="2020-07" db="EMBL/GenBank/DDBJ databases">
        <title>Genome sequence and genetic diversity analysis of an under-domesticated orphan crop, white fonio (Digitaria exilis).</title>
        <authorList>
            <person name="Bennetzen J.L."/>
            <person name="Chen S."/>
            <person name="Ma X."/>
            <person name="Wang X."/>
            <person name="Yssel A.E.J."/>
            <person name="Chaluvadi S.R."/>
            <person name="Johnson M."/>
            <person name="Gangashetty P."/>
            <person name="Hamidou F."/>
            <person name="Sanogo M.D."/>
            <person name="Zwaenepoel A."/>
            <person name="Wallace J."/>
            <person name="Van De Peer Y."/>
            <person name="Van Deynze A."/>
        </authorList>
    </citation>
    <scope>NUCLEOTIDE SEQUENCE</scope>
    <source>
        <tissue evidence="6">Leaves</tissue>
    </source>
</reference>
<feature type="chain" id="PRO_5032556772" evidence="5">
    <location>
        <begin position="21"/>
        <end position="535"/>
    </location>
</feature>
<comment type="similarity">
    <text evidence="1 4">Belongs to the RNase T2 family.</text>
</comment>
<evidence type="ECO:0000256" key="2">
    <source>
        <dbReference type="ARBA" id="ARBA00023157"/>
    </source>
</evidence>
<dbReference type="InterPro" id="IPR036430">
    <property type="entry name" value="RNase_T2-like_sf"/>
</dbReference>
<sequence length="535" mass="59055">MKPAIAFMLLCSLLAISSTAEEFDFFYLVQQFYPADQWPGSFCDTWSGCCFPDTGKPAADFGIHGLWPNYVKCHSLHDDEGLAAGEHVGDVNAFFHSTSVGRRHGKNNKKKCWPEYCDDGNAALSPWEIRDLVSSMETSWPTLSCKSSQSIEFWSYEWKKHGTCSNLGKHDYFARALALKAAYNLTAILAAAGIVPSATDTYSLSDVSNAIAKGTGFTANLECNRDADGEDQLFQVYQCVDRDGSQLIDCPVPMPTKCHATHTKQIADSTQGRRSMKLAIAFGLVFPLLAVSSAAERFDFFYFVQQWPGSFCDTWRGCCFPDTGKPAADFGIHGLWPNYAHCHRHGDDDVFSIIGRLLRGRCWPQYCGGDDDGDEGGKLSPWAIRDLVASLQRNWPTLSCKSGDSFRFWSYEWKKHGTCSNLEPHDYFARALALKAAHNLTEILSAAGIVPSATATYSLDSVSDAIAKGIGFKANIECNRDSDGESQLYQVYQCVDKEGKNLMDCPLHMRSKCSDQSQGGRGGWIRSTGVCVVVP</sequence>
<dbReference type="InterPro" id="IPR033130">
    <property type="entry name" value="RNase_T2_His_AS_2"/>
</dbReference>
<accession>A0A835B709</accession>
<dbReference type="GO" id="GO:0005576">
    <property type="term" value="C:extracellular region"/>
    <property type="evidence" value="ECO:0007669"/>
    <property type="project" value="TreeGrafter"/>
</dbReference>
<dbReference type="SUPFAM" id="SSF55895">
    <property type="entry name" value="Ribonuclease Rh-like"/>
    <property type="match status" value="2"/>
</dbReference>
<dbReference type="Gene3D" id="3.90.730.10">
    <property type="entry name" value="Ribonuclease T2-like"/>
    <property type="match status" value="2"/>
</dbReference>
<evidence type="ECO:0000256" key="4">
    <source>
        <dbReference type="RuleBase" id="RU004328"/>
    </source>
</evidence>